<evidence type="ECO:0000256" key="5">
    <source>
        <dbReference type="ARBA" id="ARBA00022729"/>
    </source>
</evidence>
<keyword evidence="9" id="KW-0961">Cell wall biogenesis/degradation</keyword>
<dbReference type="GO" id="GO:0071555">
    <property type="term" value="P:cell wall organization"/>
    <property type="evidence" value="ECO:0007669"/>
    <property type="project" value="UniProtKB-KW"/>
</dbReference>
<name>A0A5B2VZE0_9HYPH</name>
<evidence type="ECO:0000256" key="10">
    <source>
        <dbReference type="ARBA" id="ARBA00093448"/>
    </source>
</evidence>
<protein>
    <recommendedName>
        <fullName evidence="11">Murein endopeptidase K</fullName>
    </recommendedName>
</protein>
<evidence type="ECO:0000256" key="1">
    <source>
        <dbReference type="ARBA" id="ARBA00001947"/>
    </source>
</evidence>
<evidence type="ECO:0000256" key="8">
    <source>
        <dbReference type="ARBA" id="ARBA00023049"/>
    </source>
</evidence>
<evidence type="ECO:0000256" key="12">
    <source>
        <dbReference type="SAM" id="MobiDB-lite"/>
    </source>
</evidence>
<dbReference type="OrthoDB" id="9782994at2"/>
<dbReference type="Pfam" id="PF05951">
    <property type="entry name" value="Peptidase_M15_2"/>
    <property type="match status" value="1"/>
</dbReference>
<feature type="chain" id="PRO_5022729435" description="Murein endopeptidase K" evidence="13">
    <location>
        <begin position="28"/>
        <end position="401"/>
    </location>
</feature>
<keyword evidence="3" id="KW-0645">Protease</keyword>
<feature type="region of interest" description="Disordered" evidence="12">
    <location>
        <begin position="258"/>
        <end position="292"/>
    </location>
</feature>
<organism evidence="14 15">
    <name type="scientific">Salinarimonas soli</name>
    <dbReference type="NCBI Taxonomy" id="1638099"/>
    <lineage>
        <taxon>Bacteria</taxon>
        <taxon>Pseudomonadati</taxon>
        <taxon>Pseudomonadota</taxon>
        <taxon>Alphaproteobacteria</taxon>
        <taxon>Hyphomicrobiales</taxon>
        <taxon>Salinarimonadaceae</taxon>
        <taxon>Salinarimonas</taxon>
    </lineage>
</organism>
<keyword evidence="4" id="KW-0479">Metal-binding</keyword>
<dbReference type="Gene3D" id="3.30.1380.10">
    <property type="match status" value="1"/>
</dbReference>
<reference evidence="14 15" key="1">
    <citation type="submission" date="2019-09" db="EMBL/GenBank/DDBJ databases">
        <title>Salinarimonas rosea gen. nov., sp. nov., a new member of the a-2 subgroup of the Proteobacteria.</title>
        <authorList>
            <person name="Liu J."/>
        </authorList>
    </citation>
    <scope>NUCLEOTIDE SEQUENCE [LARGE SCALE GENOMIC DNA]</scope>
    <source>
        <strain evidence="14 15">BN140002</strain>
    </source>
</reference>
<keyword evidence="15" id="KW-1185">Reference proteome</keyword>
<feature type="signal peptide" evidence="13">
    <location>
        <begin position="1"/>
        <end position="27"/>
    </location>
</feature>
<evidence type="ECO:0000313" key="15">
    <source>
        <dbReference type="Proteomes" id="UP000323142"/>
    </source>
</evidence>
<comment type="cofactor">
    <cofactor evidence="1">
        <name>Zn(2+)</name>
        <dbReference type="ChEBI" id="CHEBI:29105"/>
    </cofactor>
</comment>
<comment type="similarity">
    <text evidence="10">Belongs to the peptidase M15 family.</text>
</comment>
<keyword evidence="8" id="KW-0482">Metalloprotease</keyword>
<dbReference type="AlphaFoldDB" id="A0A5B2VZE0"/>
<dbReference type="CDD" id="cd14844">
    <property type="entry name" value="Zn-DD-carboxypeptidase_like"/>
    <property type="match status" value="1"/>
</dbReference>
<dbReference type="GO" id="GO:0046872">
    <property type="term" value="F:metal ion binding"/>
    <property type="evidence" value="ECO:0007669"/>
    <property type="project" value="UniProtKB-KW"/>
</dbReference>
<evidence type="ECO:0000313" key="14">
    <source>
        <dbReference type="EMBL" id="KAA2244038.1"/>
    </source>
</evidence>
<evidence type="ECO:0000256" key="3">
    <source>
        <dbReference type="ARBA" id="ARBA00022670"/>
    </source>
</evidence>
<dbReference type="Proteomes" id="UP000323142">
    <property type="component" value="Unassembled WGS sequence"/>
</dbReference>
<comment type="caution">
    <text evidence="14">The sequence shown here is derived from an EMBL/GenBank/DDBJ whole genome shotgun (WGS) entry which is preliminary data.</text>
</comment>
<evidence type="ECO:0000256" key="2">
    <source>
        <dbReference type="ARBA" id="ARBA00004776"/>
    </source>
</evidence>
<accession>A0A5B2VZE0</accession>
<dbReference type="GO" id="GO:0008237">
    <property type="term" value="F:metallopeptidase activity"/>
    <property type="evidence" value="ECO:0007669"/>
    <property type="project" value="UniProtKB-KW"/>
</dbReference>
<dbReference type="InterPro" id="IPR009045">
    <property type="entry name" value="Zn_M74/Hedgehog-like"/>
</dbReference>
<reference evidence="14 15" key="2">
    <citation type="submission" date="2019-09" db="EMBL/GenBank/DDBJ databases">
        <authorList>
            <person name="Jin C."/>
        </authorList>
    </citation>
    <scope>NUCLEOTIDE SEQUENCE [LARGE SCALE GENOMIC DNA]</scope>
    <source>
        <strain evidence="14 15">BN140002</strain>
    </source>
</reference>
<proteinExistence type="inferred from homology"/>
<evidence type="ECO:0000256" key="7">
    <source>
        <dbReference type="ARBA" id="ARBA00022833"/>
    </source>
</evidence>
<evidence type="ECO:0000256" key="9">
    <source>
        <dbReference type="ARBA" id="ARBA00023316"/>
    </source>
</evidence>
<dbReference type="InterPro" id="IPR010275">
    <property type="entry name" value="MepK"/>
</dbReference>
<dbReference type="PANTHER" id="PTHR37425:SF1">
    <property type="entry name" value="OUTER MEMBRANE PROTEIN"/>
    <property type="match status" value="1"/>
</dbReference>
<keyword evidence="7" id="KW-0862">Zinc</keyword>
<dbReference type="EMBL" id="VUOA01000005">
    <property type="protein sequence ID" value="KAA2244038.1"/>
    <property type="molecule type" value="Genomic_DNA"/>
</dbReference>
<dbReference type="RefSeq" id="WP_149815350.1">
    <property type="nucleotide sequence ID" value="NZ_VUOA01000005.1"/>
</dbReference>
<keyword evidence="5 13" id="KW-0732">Signal</keyword>
<evidence type="ECO:0000256" key="13">
    <source>
        <dbReference type="SAM" id="SignalP"/>
    </source>
</evidence>
<evidence type="ECO:0000256" key="4">
    <source>
        <dbReference type="ARBA" id="ARBA00022723"/>
    </source>
</evidence>
<evidence type="ECO:0000256" key="11">
    <source>
        <dbReference type="ARBA" id="ARBA00093666"/>
    </source>
</evidence>
<gene>
    <name evidence="14" type="ORF">F0L46_01985</name>
</gene>
<evidence type="ECO:0000256" key="6">
    <source>
        <dbReference type="ARBA" id="ARBA00022801"/>
    </source>
</evidence>
<dbReference type="GO" id="GO:0006508">
    <property type="term" value="P:proteolysis"/>
    <property type="evidence" value="ECO:0007669"/>
    <property type="project" value="UniProtKB-KW"/>
</dbReference>
<dbReference type="SUPFAM" id="SSF55166">
    <property type="entry name" value="Hedgehog/DD-peptidase"/>
    <property type="match status" value="1"/>
</dbReference>
<keyword evidence="6" id="KW-0378">Hydrolase</keyword>
<comment type="pathway">
    <text evidence="2">Cell wall biogenesis; cell wall polysaccharide biosynthesis.</text>
</comment>
<sequence length="401" mass="42594">MRNTGRRRGTGLVPGRLTILGIAAAVAAPLLCSQAPALPGDDTRTLTFVHTHTNETATVTFRRNGNYDQAALDQVNWLLRDWRVNEPTTMDPRLLDIMWQARRETGSTGPVHIISAYRSPGTNAALRHRSKAVSEHSQHMAGKAMDIRLPDVPSARLREAAMRLQAGGVGFYPGSDFVHVDTGGVRAWPRMSRDQLVRLFPDGKTVHLPSRGAPLPGYELARAEILARDAAAPSGSTQVAAAGQNLWAALFGRTPGAGSEPAVVDRAAASSQPETGSPGEAAPPLPPARPRTLGVLTTASITPVGAEPPSRSVEEPSPAEADALRAFFSPALAARPERARIHYAQARPRGLDEPGLALDGAGMLDVRFTPDGRRDLGYGRFIGPAVRPLPVPTVAKDGLPG</sequence>
<dbReference type="PANTHER" id="PTHR37425">
    <property type="match status" value="1"/>
</dbReference>